<gene>
    <name evidence="5" type="ORF">HJC23_010915</name>
</gene>
<dbReference type="InterPro" id="IPR012959">
    <property type="entry name" value="CPL_dom"/>
</dbReference>
<dbReference type="SMART" id="SM00025">
    <property type="entry name" value="Pumilio"/>
    <property type="match status" value="5"/>
</dbReference>
<comment type="caution">
    <text evidence="5">The sequence shown here is derived from an EMBL/GenBank/DDBJ whole genome shotgun (WGS) entry which is preliminary data.</text>
</comment>
<name>A0ABD3Q9H3_9STRA</name>
<sequence>MAAKLAVDHKGKKPSNKSEGKDKNDHKKRKLSKTSFSAKDTNEVTPANKKRALKAERQSHRRHSTTVRSAKEIWNELRVKSNTAETNSKLCTELYGLLKGKMMEVAMQHDASRMVQAVLQFGNAEERLETVRELCAVPNEDKLKGSAEKSGGQSTVNLAELCKIQYAHFVVLKMIKYCAREEECVRLIVKNLKKQMTKLAVHSVGSRVVELLFATFSSKSVAPLKLELYGPQYALFASCIPSTDKDGKTNASALPTLASFVESNPDKRESTVTHLQSLIQKGLDKSLTGFSYFHSLLLDYVSVATPNDIRDFLTPALAEHCLHLISTRAGTKVVCECVAYGTVKDRKKILKCFKGYTRSSLLHRDAYLAILRMLDVMDDTVLVNKMILAELLQSPDTEKTDTGEDGSDKDKPSPILDLITSETGSKLFLLLLVSKDEMTLSEDGKRSYRWLKNFDPYEIEVLHRNPCVMENGKPVPTSKKEDETRRQELVIYLKELLVDSCVKHTEELMRSKAGSRVLLEVSEHFPSSDLFSAVVDACADSMENKGSGKADEKYLTIIEDPVGHLTLKHLLLAESKRDNDQDDAETLARMFYSKFQQSLGEIASSNRGSFVLSALIQVPSVNKDAKKALKGFKKDISKLAKSAAGAKVLLDALKDK</sequence>
<evidence type="ECO:0000256" key="3">
    <source>
        <dbReference type="SAM" id="MobiDB-lite"/>
    </source>
</evidence>
<evidence type="ECO:0000256" key="1">
    <source>
        <dbReference type="ARBA" id="ARBA00022737"/>
    </source>
</evidence>
<feature type="compositionally biased region" description="Polar residues" evidence="3">
    <location>
        <begin position="33"/>
        <end position="45"/>
    </location>
</feature>
<dbReference type="PANTHER" id="PTHR13389:SF0">
    <property type="entry name" value="PUMILIO HOMOLOG 3"/>
    <property type="match status" value="1"/>
</dbReference>
<keyword evidence="6" id="KW-1185">Reference proteome</keyword>
<dbReference type="Pfam" id="PF08144">
    <property type="entry name" value="CPL"/>
    <property type="match status" value="1"/>
</dbReference>
<organism evidence="5 6">
    <name type="scientific">Cyclotella cryptica</name>
    <dbReference type="NCBI Taxonomy" id="29204"/>
    <lineage>
        <taxon>Eukaryota</taxon>
        <taxon>Sar</taxon>
        <taxon>Stramenopiles</taxon>
        <taxon>Ochrophyta</taxon>
        <taxon>Bacillariophyta</taxon>
        <taxon>Coscinodiscophyceae</taxon>
        <taxon>Thalassiosirophycidae</taxon>
        <taxon>Stephanodiscales</taxon>
        <taxon>Stephanodiscaceae</taxon>
        <taxon>Cyclotella</taxon>
    </lineage>
</organism>
<dbReference type="InterPro" id="IPR011989">
    <property type="entry name" value="ARM-like"/>
</dbReference>
<feature type="region of interest" description="Disordered" evidence="3">
    <location>
        <begin position="1"/>
        <end position="68"/>
    </location>
</feature>
<feature type="domain" description="CPL" evidence="4">
    <location>
        <begin position="470"/>
        <end position="580"/>
    </location>
</feature>
<evidence type="ECO:0000259" key="4">
    <source>
        <dbReference type="Pfam" id="PF08144"/>
    </source>
</evidence>
<dbReference type="AlphaFoldDB" id="A0ABD3Q9H3"/>
<dbReference type="Proteomes" id="UP001516023">
    <property type="component" value="Unassembled WGS sequence"/>
</dbReference>
<dbReference type="InterPro" id="IPR040059">
    <property type="entry name" value="PUM3"/>
</dbReference>
<dbReference type="Gene3D" id="1.25.10.10">
    <property type="entry name" value="Leucine-rich Repeat Variant"/>
    <property type="match status" value="2"/>
</dbReference>
<reference evidence="5 6" key="1">
    <citation type="journal article" date="2020" name="G3 (Bethesda)">
        <title>Improved Reference Genome for Cyclotella cryptica CCMP332, a Model for Cell Wall Morphogenesis, Salinity Adaptation, and Lipid Production in Diatoms (Bacillariophyta).</title>
        <authorList>
            <person name="Roberts W.R."/>
            <person name="Downey K.M."/>
            <person name="Ruck E.C."/>
            <person name="Traller J.C."/>
            <person name="Alverson A.J."/>
        </authorList>
    </citation>
    <scope>NUCLEOTIDE SEQUENCE [LARGE SCALE GENOMIC DNA]</scope>
    <source>
        <strain evidence="5 6">CCMP332</strain>
    </source>
</reference>
<keyword evidence="1" id="KW-0677">Repeat</keyword>
<protein>
    <recommendedName>
        <fullName evidence="4">CPL domain-containing protein</fullName>
    </recommendedName>
</protein>
<dbReference type="PANTHER" id="PTHR13389">
    <property type="entry name" value="PUMILIO HOMOLOG 3"/>
    <property type="match status" value="1"/>
</dbReference>
<accession>A0ABD3Q9H3</accession>
<feature type="compositionally biased region" description="Basic and acidic residues" evidence="3">
    <location>
        <begin position="16"/>
        <end position="25"/>
    </location>
</feature>
<dbReference type="EMBL" id="JABMIG020000060">
    <property type="protein sequence ID" value="KAL3796768.1"/>
    <property type="molecule type" value="Genomic_DNA"/>
</dbReference>
<proteinExistence type="predicted"/>
<dbReference type="InterPro" id="IPR016024">
    <property type="entry name" value="ARM-type_fold"/>
</dbReference>
<dbReference type="GO" id="GO:0003723">
    <property type="term" value="F:RNA binding"/>
    <property type="evidence" value="ECO:0007669"/>
    <property type="project" value="UniProtKB-KW"/>
</dbReference>
<dbReference type="InterPro" id="IPR001313">
    <property type="entry name" value="Pumilio_RNA-bd_rpt"/>
</dbReference>
<evidence type="ECO:0000313" key="6">
    <source>
        <dbReference type="Proteomes" id="UP001516023"/>
    </source>
</evidence>
<evidence type="ECO:0000313" key="5">
    <source>
        <dbReference type="EMBL" id="KAL3796768.1"/>
    </source>
</evidence>
<dbReference type="SUPFAM" id="SSF48371">
    <property type="entry name" value="ARM repeat"/>
    <property type="match status" value="2"/>
</dbReference>
<keyword evidence="2" id="KW-0694">RNA-binding</keyword>
<evidence type="ECO:0000256" key="2">
    <source>
        <dbReference type="ARBA" id="ARBA00022884"/>
    </source>
</evidence>